<dbReference type="HOGENOM" id="CLU_3377676_0_0_1"/>
<evidence type="ECO:0000313" key="1">
    <source>
        <dbReference type="EnsemblMetazoa" id="tetur25g00930.1"/>
    </source>
</evidence>
<protein>
    <submittedName>
        <fullName evidence="1">Uncharacterized protein</fullName>
    </submittedName>
</protein>
<dbReference type="AlphaFoldDB" id="T1KX30"/>
<dbReference type="EMBL" id="CAEY01000676">
    <property type="status" value="NOT_ANNOTATED_CDS"/>
    <property type="molecule type" value="Genomic_DNA"/>
</dbReference>
<accession>T1KX30</accession>
<proteinExistence type="predicted"/>
<reference evidence="2" key="1">
    <citation type="submission" date="2011-08" db="EMBL/GenBank/DDBJ databases">
        <authorList>
            <person name="Rombauts S."/>
        </authorList>
    </citation>
    <scope>NUCLEOTIDE SEQUENCE</scope>
    <source>
        <strain evidence="2">London</strain>
    </source>
</reference>
<reference evidence="1" key="2">
    <citation type="submission" date="2015-06" db="UniProtKB">
        <authorList>
            <consortium name="EnsemblMetazoa"/>
        </authorList>
    </citation>
    <scope>IDENTIFICATION</scope>
</reference>
<keyword evidence="2" id="KW-1185">Reference proteome</keyword>
<evidence type="ECO:0000313" key="2">
    <source>
        <dbReference type="Proteomes" id="UP000015104"/>
    </source>
</evidence>
<dbReference type="EnsemblMetazoa" id="tetur25g00930.1">
    <property type="protein sequence ID" value="tetur25g00930.1"/>
    <property type="gene ID" value="tetur25g00930"/>
</dbReference>
<sequence length="34" mass="3916">MINLSISRHLPFKSFNLETFIFTDIGFMSVKHSG</sequence>
<name>T1KX30_TETUR</name>
<organism evidence="1 2">
    <name type="scientific">Tetranychus urticae</name>
    <name type="common">Two-spotted spider mite</name>
    <dbReference type="NCBI Taxonomy" id="32264"/>
    <lineage>
        <taxon>Eukaryota</taxon>
        <taxon>Metazoa</taxon>
        <taxon>Ecdysozoa</taxon>
        <taxon>Arthropoda</taxon>
        <taxon>Chelicerata</taxon>
        <taxon>Arachnida</taxon>
        <taxon>Acari</taxon>
        <taxon>Acariformes</taxon>
        <taxon>Trombidiformes</taxon>
        <taxon>Prostigmata</taxon>
        <taxon>Eleutherengona</taxon>
        <taxon>Raphignathae</taxon>
        <taxon>Tetranychoidea</taxon>
        <taxon>Tetranychidae</taxon>
        <taxon>Tetranychus</taxon>
    </lineage>
</organism>
<dbReference type="Proteomes" id="UP000015104">
    <property type="component" value="Unassembled WGS sequence"/>
</dbReference>